<name>A0A3B3T8A2_9TELE</name>
<evidence type="ECO:0000256" key="5">
    <source>
        <dbReference type="ARBA" id="ARBA00022679"/>
    </source>
</evidence>
<comment type="catalytic activity">
    <reaction evidence="12">
        <text>L-threonyl-[protein] + ATP = O-phospho-L-threonyl-[protein] + ADP + H(+)</text>
        <dbReference type="Rhea" id="RHEA:46608"/>
        <dbReference type="Rhea" id="RHEA-COMP:11060"/>
        <dbReference type="Rhea" id="RHEA-COMP:11605"/>
        <dbReference type="ChEBI" id="CHEBI:15378"/>
        <dbReference type="ChEBI" id="CHEBI:30013"/>
        <dbReference type="ChEBI" id="CHEBI:30616"/>
        <dbReference type="ChEBI" id="CHEBI:61977"/>
        <dbReference type="ChEBI" id="CHEBI:456216"/>
        <dbReference type="EC" id="2.7.11.1"/>
    </reaction>
</comment>
<dbReference type="GeneTree" id="ENSGT00940000154587"/>
<evidence type="ECO:0000256" key="1">
    <source>
        <dbReference type="ARBA" id="ARBA00001946"/>
    </source>
</evidence>
<protein>
    <recommendedName>
        <fullName evidence="3">non-specific serine/threonine protein kinase</fullName>
        <ecNumber evidence="3">2.7.11.1</ecNumber>
    </recommendedName>
</protein>
<organism evidence="18 19">
    <name type="scientific">Paramormyrops kingsleyae</name>
    <dbReference type="NCBI Taxonomy" id="1676925"/>
    <lineage>
        <taxon>Eukaryota</taxon>
        <taxon>Metazoa</taxon>
        <taxon>Chordata</taxon>
        <taxon>Craniata</taxon>
        <taxon>Vertebrata</taxon>
        <taxon>Euteleostomi</taxon>
        <taxon>Actinopterygii</taxon>
        <taxon>Neopterygii</taxon>
        <taxon>Teleostei</taxon>
        <taxon>Osteoglossocephala</taxon>
        <taxon>Osteoglossomorpha</taxon>
        <taxon>Osteoglossiformes</taxon>
        <taxon>Mormyridae</taxon>
        <taxon>Paramormyrops</taxon>
    </lineage>
</organism>
<keyword evidence="5" id="KW-0808">Transferase</keyword>
<dbReference type="SMART" id="SM00220">
    <property type="entry name" value="S_TKc"/>
    <property type="match status" value="1"/>
</dbReference>
<dbReference type="Pfam" id="PF00069">
    <property type="entry name" value="Pkinase"/>
    <property type="match status" value="1"/>
</dbReference>
<dbReference type="PROSITE" id="PS00107">
    <property type="entry name" value="PROTEIN_KINASE_ATP"/>
    <property type="match status" value="1"/>
</dbReference>
<comment type="cofactor">
    <cofactor evidence="1">
        <name>Mg(2+)</name>
        <dbReference type="ChEBI" id="CHEBI:18420"/>
    </cofactor>
</comment>
<evidence type="ECO:0000256" key="9">
    <source>
        <dbReference type="ARBA" id="ARBA00022840"/>
    </source>
</evidence>
<dbReference type="PROSITE" id="PS50011">
    <property type="entry name" value="PROTEIN_KINASE_DOM"/>
    <property type="match status" value="1"/>
</dbReference>
<evidence type="ECO:0000256" key="10">
    <source>
        <dbReference type="ARBA" id="ARBA00022842"/>
    </source>
</evidence>
<evidence type="ECO:0000256" key="16">
    <source>
        <dbReference type="SAM" id="MobiDB-lite"/>
    </source>
</evidence>
<reference evidence="18" key="2">
    <citation type="submission" date="2025-09" db="UniProtKB">
        <authorList>
            <consortium name="Ensembl"/>
        </authorList>
    </citation>
    <scope>IDENTIFICATION</scope>
</reference>
<dbReference type="InterPro" id="IPR011009">
    <property type="entry name" value="Kinase-like_dom_sf"/>
</dbReference>
<dbReference type="SUPFAM" id="SSF56112">
    <property type="entry name" value="Protein kinase-like (PK-like)"/>
    <property type="match status" value="1"/>
</dbReference>
<dbReference type="GO" id="GO:0004674">
    <property type="term" value="F:protein serine/threonine kinase activity"/>
    <property type="evidence" value="ECO:0007669"/>
    <property type="project" value="UniProtKB-KW"/>
</dbReference>
<accession>A0A3B3T8A2</accession>
<evidence type="ECO:0000256" key="14">
    <source>
        <dbReference type="PROSITE-ProRule" id="PRU10141"/>
    </source>
</evidence>
<keyword evidence="10" id="KW-0460">Magnesium</keyword>
<dbReference type="InterPro" id="IPR017441">
    <property type="entry name" value="Protein_kinase_ATP_BS"/>
</dbReference>
<keyword evidence="19" id="KW-1185">Reference proteome</keyword>
<feature type="binding site" evidence="14">
    <location>
        <position position="114"/>
    </location>
    <ligand>
        <name>ATP</name>
        <dbReference type="ChEBI" id="CHEBI:30616"/>
    </ligand>
</feature>
<dbReference type="InterPro" id="IPR008271">
    <property type="entry name" value="Ser/Thr_kinase_AS"/>
</dbReference>
<evidence type="ECO:0000256" key="4">
    <source>
        <dbReference type="ARBA" id="ARBA00022527"/>
    </source>
</evidence>
<dbReference type="EC" id="2.7.11.1" evidence="3"/>
<dbReference type="Gene3D" id="1.10.510.10">
    <property type="entry name" value="Transferase(Phosphotransferase) domain 1"/>
    <property type="match status" value="1"/>
</dbReference>
<keyword evidence="8" id="KW-0418">Kinase</keyword>
<evidence type="ECO:0000313" key="18">
    <source>
        <dbReference type="Ensembl" id="ENSPKIP00000038895.1"/>
    </source>
</evidence>
<dbReference type="InterPro" id="IPR000719">
    <property type="entry name" value="Prot_kinase_dom"/>
</dbReference>
<keyword evidence="11" id="KW-0810">Translation regulation</keyword>
<feature type="region of interest" description="Disordered" evidence="16">
    <location>
        <begin position="456"/>
        <end position="478"/>
    </location>
</feature>
<proteinExistence type="inferred from homology"/>
<evidence type="ECO:0000256" key="6">
    <source>
        <dbReference type="ARBA" id="ARBA00022723"/>
    </source>
</evidence>
<keyword evidence="7 14" id="KW-0547">Nucleotide-binding</keyword>
<dbReference type="PROSITE" id="PS00108">
    <property type="entry name" value="PROTEIN_KINASE_ST"/>
    <property type="match status" value="1"/>
</dbReference>
<evidence type="ECO:0000256" key="13">
    <source>
        <dbReference type="ARBA" id="ARBA00048679"/>
    </source>
</evidence>
<evidence type="ECO:0000256" key="15">
    <source>
        <dbReference type="RuleBase" id="RU000304"/>
    </source>
</evidence>
<keyword evidence="9 14" id="KW-0067">ATP-binding</keyword>
<evidence type="ECO:0000313" key="19">
    <source>
        <dbReference type="Proteomes" id="UP000261540"/>
    </source>
</evidence>
<feature type="region of interest" description="Disordered" evidence="16">
    <location>
        <begin position="42"/>
        <end position="68"/>
    </location>
</feature>
<dbReference type="AlphaFoldDB" id="A0A3B3T8A2"/>
<evidence type="ECO:0000256" key="3">
    <source>
        <dbReference type="ARBA" id="ARBA00012513"/>
    </source>
</evidence>
<dbReference type="InterPro" id="IPR050205">
    <property type="entry name" value="CDPK_Ser/Thr_kinases"/>
</dbReference>
<comment type="similarity">
    <text evidence="2">Belongs to the protein kinase superfamily. CAMK Ser/Thr protein kinase family.</text>
</comment>
<dbReference type="Ensembl" id="ENSPKIT00000019892.1">
    <property type="protein sequence ID" value="ENSPKIP00000038895.1"/>
    <property type="gene ID" value="ENSPKIG00000016487.1"/>
</dbReference>
<feature type="domain" description="Protein kinase" evidence="17">
    <location>
        <begin position="85"/>
        <end position="395"/>
    </location>
</feature>
<dbReference type="FunFam" id="3.30.200.20:FF:000093">
    <property type="entry name" value="Putative map kinase-interacting serine/threonine-protein kinase 1"/>
    <property type="match status" value="1"/>
</dbReference>
<evidence type="ECO:0000256" key="11">
    <source>
        <dbReference type="ARBA" id="ARBA00022845"/>
    </source>
</evidence>
<dbReference type="GO" id="GO:0046872">
    <property type="term" value="F:metal ion binding"/>
    <property type="evidence" value="ECO:0007669"/>
    <property type="project" value="UniProtKB-KW"/>
</dbReference>
<sequence length="498" mass="56428">MVQNKINEVTGFHRSFKGQNPFESDDFTKTGSHLHESAFNFDCPSRPDMPASQPIDIPDAKRRNKKKKRCRATDSFSGRFEDVYRLQEELLGEGAYARVQTCVNLITNKEYAVKIIEKRPGHSRSRVFREVEMLYQCQGHRNILELIEFFEEEDKFYLVFEKLRGGSVLTHIHKRRHISEHEASVVVQDIASALDFLHNKGMAHRDLKPENILCEHSDRVSPVKICDFDLGSGIKLNSDSSPISTPELLTPCGSAEYMAPEVVEAFNEEATIYDKRCDLWSLGVILYIMLSGYPPFVGHCGSNCGWDWGEPCHACQVRVWPWQRRVGRRSSRNMTLWPLVPQNMLFESIQEGKYEFPEKDWAHISAGAKDLISKLLVRDAKNRLSAAQVLQHPWVQGSGPNTLPTSNLLQRNSSAKDLTLFAGKAVAMNRQLAEQEEIEKEQQQCPLVVTVGSMRLSPPSDSKLAKRRQRSSLLKGEPVSASELHQRLAPLVIVGDCA</sequence>
<comment type="catalytic activity">
    <reaction evidence="13">
        <text>L-seryl-[protein] + ATP = O-phospho-L-seryl-[protein] + ADP + H(+)</text>
        <dbReference type="Rhea" id="RHEA:17989"/>
        <dbReference type="Rhea" id="RHEA-COMP:9863"/>
        <dbReference type="Rhea" id="RHEA-COMP:11604"/>
        <dbReference type="ChEBI" id="CHEBI:15378"/>
        <dbReference type="ChEBI" id="CHEBI:29999"/>
        <dbReference type="ChEBI" id="CHEBI:30616"/>
        <dbReference type="ChEBI" id="CHEBI:83421"/>
        <dbReference type="ChEBI" id="CHEBI:456216"/>
        <dbReference type="EC" id="2.7.11.1"/>
    </reaction>
</comment>
<reference evidence="18" key="1">
    <citation type="submission" date="2025-08" db="UniProtKB">
        <authorList>
            <consortium name="Ensembl"/>
        </authorList>
    </citation>
    <scope>IDENTIFICATION</scope>
</reference>
<evidence type="ECO:0000256" key="7">
    <source>
        <dbReference type="ARBA" id="ARBA00022741"/>
    </source>
</evidence>
<keyword evidence="6" id="KW-0479">Metal-binding</keyword>
<evidence type="ECO:0000256" key="2">
    <source>
        <dbReference type="ARBA" id="ARBA00006692"/>
    </source>
</evidence>
<dbReference type="Gene3D" id="3.30.200.20">
    <property type="entry name" value="Phosphorylase Kinase, domain 1"/>
    <property type="match status" value="1"/>
</dbReference>
<evidence type="ECO:0000259" key="17">
    <source>
        <dbReference type="PROSITE" id="PS50011"/>
    </source>
</evidence>
<evidence type="ECO:0000256" key="8">
    <source>
        <dbReference type="ARBA" id="ARBA00022777"/>
    </source>
</evidence>
<dbReference type="PANTHER" id="PTHR24349">
    <property type="entry name" value="SERINE/THREONINE-PROTEIN KINASE"/>
    <property type="match status" value="1"/>
</dbReference>
<dbReference type="GO" id="GO:0006417">
    <property type="term" value="P:regulation of translation"/>
    <property type="evidence" value="ECO:0007669"/>
    <property type="project" value="UniProtKB-KW"/>
</dbReference>
<dbReference type="Proteomes" id="UP000261540">
    <property type="component" value="Unplaced"/>
</dbReference>
<dbReference type="GO" id="GO:0005524">
    <property type="term" value="F:ATP binding"/>
    <property type="evidence" value="ECO:0007669"/>
    <property type="project" value="UniProtKB-UniRule"/>
</dbReference>
<evidence type="ECO:0000256" key="12">
    <source>
        <dbReference type="ARBA" id="ARBA00047899"/>
    </source>
</evidence>
<keyword evidence="4 15" id="KW-0723">Serine/threonine-protein kinase</keyword>
<dbReference type="STRING" id="1676925.ENSPKIP00000038895"/>
<dbReference type="FunFam" id="1.10.510.10:FF:000119">
    <property type="entry name" value="Putative map kinase-interacting serine/threonine-protein kinase 1"/>
    <property type="match status" value="1"/>
</dbReference>